<comment type="subcellular location">
    <subcellularLocation>
        <location evidence="1">Membrane</location>
        <topology evidence="1">Multi-pass membrane protein</topology>
    </subcellularLocation>
</comment>
<dbReference type="EMBL" id="CP031092">
    <property type="protein sequence ID" value="AXF57163.1"/>
    <property type="molecule type" value="Genomic_DNA"/>
</dbReference>
<dbReference type="RefSeq" id="WP_114374730.1">
    <property type="nucleotide sequence ID" value="NZ_CP031092.1"/>
</dbReference>
<accession>A0A345C1T2</accession>
<evidence type="ECO:0000256" key="3">
    <source>
        <dbReference type="ARBA" id="ARBA00022989"/>
    </source>
</evidence>
<keyword evidence="3 5" id="KW-1133">Transmembrane helix</keyword>
<keyword evidence="7" id="KW-1185">Reference proteome</keyword>
<dbReference type="Proteomes" id="UP000252100">
    <property type="component" value="Chromosome"/>
</dbReference>
<feature type="transmembrane region" description="Helical" evidence="5">
    <location>
        <begin position="58"/>
        <end position="90"/>
    </location>
</feature>
<gene>
    <name evidence="6" type="ORF">DT065_14935</name>
</gene>
<dbReference type="Pfam" id="PF09685">
    <property type="entry name" value="MamF_MmsF"/>
    <property type="match status" value="1"/>
</dbReference>
<evidence type="ECO:0000256" key="1">
    <source>
        <dbReference type="ARBA" id="ARBA00004141"/>
    </source>
</evidence>
<protein>
    <submittedName>
        <fullName evidence="6">DUF4870 domain-containing protein</fullName>
    </submittedName>
</protein>
<dbReference type="KEGG" id="rue:DT065_14935"/>
<evidence type="ECO:0000256" key="4">
    <source>
        <dbReference type="ARBA" id="ARBA00023136"/>
    </source>
</evidence>
<reference evidence="6 7" key="1">
    <citation type="journal article" date="2018" name="J. Microbiol.">
        <title>Salicibibacter kimchii gen. nov., sp. nov., a moderately halophilic and alkalitolerant bacterium in the family Bacillaceae, isolated from kimchi.</title>
        <authorList>
            <person name="Jang J.Y."/>
            <person name="Oh Y.J."/>
            <person name="Lim S.K."/>
            <person name="Park H.K."/>
            <person name="Lee C."/>
            <person name="Kim J.Y."/>
            <person name="Lee M.A."/>
            <person name="Choi H.J."/>
        </authorList>
    </citation>
    <scope>NUCLEOTIDE SEQUENCE [LARGE SCALE GENOMIC DNA]</scope>
    <source>
        <strain evidence="6 7">NKC1-1</strain>
    </source>
</reference>
<proteinExistence type="predicted"/>
<evidence type="ECO:0000256" key="5">
    <source>
        <dbReference type="SAM" id="Phobius"/>
    </source>
</evidence>
<organism evidence="6 7">
    <name type="scientific">Salicibibacter kimchii</name>
    <dbReference type="NCBI Taxonomy" id="2099786"/>
    <lineage>
        <taxon>Bacteria</taxon>
        <taxon>Bacillati</taxon>
        <taxon>Bacillota</taxon>
        <taxon>Bacilli</taxon>
        <taxon>Bacillales</taxon>
        <taxon>Bacillaceae</taxon>
        <taxon>Salicibibacter</taxon>
    </lineage>
</organism>
<dbReference type="AlphaFoldDB" id="A0A345C1T2"/>
<evidence type="ECO:0000256" key="2">
    <source>
        <dbReference type="ARBA" id="ARBA00022692"/>
    </source>
</evidence>
<sequence length="114" mass="12934">MEATKEQRNYAMFCHLIALSGLLIPLGTILGPLILWLIKREESTFIDFHGKQALNFNISIMIYMIVSGLLTIIIIGILFVLVVFVLWLVFAIMATVKASNGETYRYPLSIPFLR</sequence>
<evidence type="ECO:0000313" key="7">
    <source>
        <dbReference type="Proteomes" id="UP000252100"/>
    </source>
</evidence>
<feature type="transmembrane region" description="Helical" evidence="5">
    <location>
        <begin position="12"/>
        <end position="38"/>
    </location>
</feature>
<evidence type="ECO:0000313" key="6">
    <source>
        <dbReference type="EMBL" id="AXF57163.1"/>
    </source>
</evidence>
<keyword evidence="2 5" id="KW-0812">Transmembrane</keyword>
<dbReference type="InterPro" id="IPR019109">
    <property type="entry name" value="MamF_MmsF"/>
</dbReference>
<name>A0A345C1T2_9BACI</name>
<keyword evidence="4 5" id="KW-0472">Membrane</keyword>